<dbReference type="Proteomes" id="UP000228767">
    <property type="component" value="Unassembled WGS sequence"/>
</dbReference>
<name>A0A2H0RFB9_9BACT</name>
<organism evidence="2 3">
    <name type="scientific">Candidatus Vogelbacteria bacterium CG10_big_fil_rev_8_21_14_0_10_51_16</name>
    <dbReference type="NCBI Taxonomy" id="1975045"/>
    <lineage>
        <taxon>Bacteria</taxon>
        <taxon>Candidatus Vogeliibacteriota</taxon>
    </lineage>
</organism>
<keyword evidence="1" id="KW-1133">Transmembrane helix</keyword>
<keyword evidence="1" id="KW-0812">Transmembrane</keyword>
<sequence>MINLLPTTEKRVIRVRYRLRRTTVAFLLAGAILFVLMLMALPSYFATTYGVPQDALGQTPTLSAFAEKQEQVRVANEKISALMSGQEKQVNVPLPPTDAIAVVLVAKDATVDGRLGSISVHSFAYEWKQGLKGVAKKTPVALVVRGVAGTRDALRAFVATLEADPATATVDSPVENFLLDKEAPFLITVTLKAL</sequence>
<dbReference type="AlphaFoldDB" id="A0A2H0RFB9"/>
<comment type="caution">
    <text evidence="2">The sequence shown here is derived from an EMBL/GenBank/DDBJ whole genome shotgun (WGS) entry which is preliminary data.</text>
</comment>
<accession>A0A2H0RFB9</accession>
<dbReference type="EMBL" id="PCYI01000005">
    <property type="protein sequence ID" value="PIR45157.1"/>
    <property type="molecule type" value="Genomic_DNA"/>
</dbReference>
<evidence type="ECO:0000313" key="2">
    <source>
        <dbReference type="EMBL" id="PIR45157.1"/>
    </source>
</evidence>
<keyword evidence="1" id="KW-0472">Membrane</keyword>
<proteinExistence type="predicted"/>
<reference evidence="2 3" key="1">
    <citation type="submission" date="2017-09" db="EMBL/GenBank/DDBJ databases">
        <title>Depth-based differentiation of microbial function through sediment-hosted aquifers and enrichment of novel symbionts in the deep terrestrial subsurface.</title>
        <authorList>
            <person name="Probst A.J."/>
            <person name="Ladd B."/>
            <person name="Jarett J.K."/>
            <person name="Geller-Mcgrath D.E."/>
            <person name="Sieber C.M."/>
            <person name="Emerson J.B."/>
            <person name="Anantharaman K."/>
            <person name="Thomas B.C."/>
            <person name="Malmstrom R."/>
            <person name="Stieglmeier M."/>
            <person name="Klingl A."/>
            <person name="Woyke T."/>
            <person name="Ryan C.M."/>
            <person name="Banfield J.F."/>
        </authorList>
    </citation>
    <scope>NUCLEOTIDE SEQUENCE [LARGE SCALE GENOMIC DNA]</scope>
    <source>
        <strain evidence="2">CG10_big_fil_rev_8_21_14_0_10_51_16</strain>
    </source>
</reference>
<evidence type="ECO:0000313" key="3">
    <source>
        <dbReference type="Proteomes" id="UP000228767"/>
    </source>
</evidence>
<feature type="transmembrane region" description="Helical" evidence="1">
    <location>
        <begin position="24"/>
        <end position="45"/>
    </location>
</feature>
<gene>
    <name evidence="2" type="ORF">COV10_00890</name>
</gene>
<protein>
    <submittedName>
        <fullName evidence="2">Uncharacterized protein</fullName>
    </submittedName>
</protein>
<evidence type="ECO:0000256" key="1">
    <source>
        <dbReference type="SAM" id="Phobius"/>
    </source>
</evidence>